<dbReference type="GeneID" id="84608266"/>
<evidence type="ECO:0000313" key="1">
    <source>
        <dbReference type="EMBL" id="RMI02146.1"/>
    </source>
</evidence>
<reference evidence="1 2" key="1">
    <citation type="submission" date="2018-10" db="EMBL/GenBank/DDBJ databases">
        <title>Pseudomonas sp. GL14 genome.</title>
        <authorList>
            <person name="Peng J."/>
            <person name="Liu Z.-P."/>
        </authorList>
    </citation>
    <scope>NUCLEOTIDE SEQUENCE [LARGE SCALE GENOMIC DNA]</scope>
    <source>
        <strain evidence="1 2">GL14</strain>
    </source>
</reference>
<dbReference type="Proteomes" id="UP000269134">
    <property type="component" value="Unassembled WGS sequence"/>
</dbReference>
<protein>
    <submittedName>
        <fullName evidence="1">Uncharacterized protein</fullName>
    </submittedName>
</protein>
<name>A0ABX9V7T2_9GAMM</name>
<gene>
    <name evidence="1" type="ORF">EA795_04360</name>
</gene>
<keyword evidence="2" id="KW-1185">Reference proteome</keyword>
<organism evidence="1 2">
    <name type="scientific">Stutzerimonas nitrititolerans</name>
    <dbReference type="NCBI Taxonomy" id="2482751"/>
    <lineage>
        <taxon>Bacteria</taxon>
        <taxon>Pseudomonadati</taxon>
        <taxon>Pseudomonadota</taxon>
        <taxon>Gammaproteobacteria</taxon>
        <taxon>Pseudomonadales</taxon>
        <taxon>Pseudomonadaceae</taxon>
        <taxon>Stutzerimonas</taxon>
    </lineage>
</organism>
<evidence type="ECO:0000313" key="2">
    <source>
        <dbReference type="Proteomes" id="UP000269134"/>
    </source>
</evidence>
<dbReference type="RefSeq" id="WP_122075761.1">
    <property type="nucleotide sequence ID" value="NZ_RFFL01000003.1"/>
</dbReference>
<accession>A0ABX9V7T2</accession>
<comment type="caution">
    <text evidence="1">The sequence shown here is derived from an EMBL/GenBank/DDBJ whole genome shotgun (WGS) entry which is preliminary data.</text>
</comment>
<proteinExistence type="predicted"/>
<sequence>MCRIDAEFGKYDLDEKADPSERFIQALDEYEVVGQLRSLLTNHFATTWQHVFSSANRLEEALDLARSQATTEGQAAAVISSGPLAERLRAQLLFVLIHKDVTGRTLETLDFAKDVAQTVFPHSPYKLFKKLKPDSQYGWFITALYGNEYFLHSAVFDDPALIAEGEWERVRVLWSCLPAWSHDEQQIPTELASIFSPDAKALISVASTQRHAGPPTPAAHQWLQRVRFLEAWVKSDAAAGRLRNPHESVFQKLYIEGESLRSDLEALRSGDSDEKDLYNSATNWLINLELQLKETLAVHMDLSNADESQVTDWASQLDKCVQVRTYQNPDPQAWDAAEEKAVSSILSRLTPEKTEAWIQGSVHSDVTATLQRRLDSFPTLSDQSSRKWWASDYSAIWKAKLEAEIHALGVKDALAVLSCRLFRLPSEAVSRELHPWWDSLLEKLIHDPEFPLALTPQWTVHAIGRLSDEVVLPYIDKSLGLLRSRLSNAAEPDLNNQLDALLSRLSHLDPRKALRHRLMLMRSSYVPFADESLSRFSSLHSDKAVSWYSPLSELARNFHAKKVNGTPYVDRQECEAAELEIYRSFALDLIDFCLSRLRLRKGEKKPEDERYADSQVTEQSAIWRQGYLKALLEVGLDPNGKAHKTLFFTRQFDPDESVRDVAKEAYRAVRRETNSRKSVQDFKRGLIAAEWWLLMSQRRALDLPIDPEGALKTRRNMMRNP</sequence>
<dbReference type="EMBL" id="RFFL01000003">
    <property type="protein sequence ID" value="RMI02146.1"/>
    <property type="molecule type" value="Genomic_DNA"/>
</dbReference>